<keyword evidence="5 8" id="KW-0472">Membrane</keyword>
<dbReference type="InterPro" id="IPR050125">
    <property type="entry name" value="GPCR_opsins"/>
</dbReference>
<feature type="domain" description="G-protein coupled receptors family 1 profile" evidence="9">
    <location>
        <begin position="24"/>
        <end position="331"/>
    </location>
</feature>
<evidence type="ECO:0000256" key="1">
    <source>
        <dbReference type="ARBA" id="ARBA00004141"/>
    </source>
</evidence>
<accession>A0A507EEV9</accession>
<dbReference type="Proteomes" id="UP000320333">
    <property type="component" value="Unassembled WGS sequence"/>
</dbReference>
<feature type="transmembrane region" description="Helical" evidence="8">
    <location>
        <begin position="119"/>
        <end position="141"/>
    </location>
</feature>
<dbReference type="STRING" id="246404.A0A507EEV9"/>
<dbReference type="Pfam" id="PF00001">
    <property type="entry name" value="7tm_1"/>
    <property type="match status" value="1"/>
</dbReference>
<feature type="compositionally biased region" description="Basic and acidic residues" evidence="7">
    <location>
        <begin position="224"/>
        <end position="233"/>
    </location>
</feature>
<feature type="transmembrane region" description="Helical" evidence="8">
    <location>
        <begin position="170"/>
        <end position="190"/>
    </location>
</feature>
<keyword evidence="4" id="KW-0807">Transducer</keyword>
<dbReference type="PRINTS" id="PR00237">
    <property type="entry name" value="GPCRRHODOPSN"/>
</dbReference>
<evidence type="ECO:0000256" key="8">
    <source>
        <dbReference type="SAM" id="Phobius"/>
    </source>
</evidence>
<evidence type="ECO:0000313" key="11">
    <source>
        <dbReference type="Proteomes" id="UP000320333"/>
    </source>
</evidence>
<keyword evidence="2 8" id="KW-0812">Transmembrane</keyword>
<organism evidence="10 11">
    <name type="scientific">Chytriomyces confervae</name>
    <dbReference type="NCBI Taxonomy" id="246404"/>
    <lineage>
        <taxon>Eukaryota</taxon>
        <taxon>Fungi</taxon>
        <taxon>Fungi incertae sedis</taxon>
        <taxon>Chytridiomycota</taxon>
        <taxon>Chytridiomycota incertae sedis</taxon>
        <taxon>Chytridiomycetes</taxon>
        <taxon>Chytridiales</taxon>
        <taxon>Chytriomycetaceae</taxon>
        <taxon>Chytriomyces</taxon>
    </lineage>
</organism>
<evidence type="ECO:0000256" key="2">
    <source>
        <dbReference type="ARBA" id="ARBA00022692"/>
    </source>
</evidence>
<dbReference type="PROSITE" id="PS50262">
    <property type="entry name" value="G_PROTEIN_RECEP_F1_2"/>
    <property type="match status" value="1"/>
</dbReference>
<feature type="transmembrane region" description="Helical" evidence="8">
    <location>
        <begin position="314"/>
        <end position="334"/>
    </location>
</feature>
<feature type="region of interest" description="Disordered" evidence="7">
    <location>
        <begin position="209"/>
        <end position="257"/>
    </location>
</feature>
<dbReference type="Gene3D" id="1.20.1070.10">
    <property type="entry name" value="Rhodopsin 7-helix transmembrane proteins"/>
    <property type="match status" value="1"/>
</dbReference>
<feature type="transmembrane region" description="Helical" evidence="8">
    <location>
        <begin position="281"/>
        <end position="302"/>
    </location>
</feature>
<sequence length="361" mass="39869">MPLDTLNLCFSTVFALLGIIGSTANLLVVLPNVRYLTRIAPSSFLVFWLCLFDSVAVANSVVISLSNLASGEINFDADSCRLNAGVAVFGNISSILLCFGLTLFRYLIVVHQKDLPKNFATWFLLGVVFSATLVAVLPFIMGSQEHTYKMRPCNAHCAPDWSQRDIKSSILIWICFSIATITLCFVVYAYGAMAGTIVQVFTGVKNVGRGGGTSKPGKSRKIRQQTDKMERTSTVEQTTNSMLSNEGTSSNMSSQKNSLSRDAQHTLKLEKRQRDIMMQSIVVVGAFMIGWAPYICMAAYEYFSNSRVSPAVDFAATGVVAIYELVNPLIIMHFDRDIGKNCRRAFFSLTCKRQIKKGPMF</sequence>
<gene>
    <name evidence="10" type="ORF">CcCBS67573_g08812</name>
</gene>
<dbReference type="GO" id="GO:0004930">
    <property type="term" value="F:G protein-coupled receptor activity"/>
    <property type="evidence" value="ECO:0007669"/>
    <property type="project" value="UniProtKB-KW"/>
</dbReference>
<evidence type="ECO:0000256" key="7">
    <source>
        <dbReference type="SAM" id="MobiDB-lite"/>
    </source>
</evidence>
<feature type="compositionally biased region" description="Polar residues" evidence="7">
    <location>
        <begin position="234"/>
        <end position="248"/>
    </location>
</feature>
<dbReference type="OrthoDB" id="2127004at2759"/>
<dbReference type="CDD" id="cd00637">
    <property type="entry name" value="7tm_classA_rhodopsin-like"/>
    <property type="match status" value="1"/>
</dbReference>
<keyword evidence="11" id="KW-1185">Reference proteome</keyword>
<dbReference type="GO" id="GO:0016020">
    <property type="term" value="C:membrane"/>
    <property type="evidence" value="ECO:0007669"/>
    <property type="project" value="UniProtKB-SubCell"/>
</dbReference>
<evidence type="ECO:0000313" key="10">
    <source>
        <dbReference type="EMBL" id="TPX62749.1"/>
    </source>
</evidence>
<evidence type="ECO:0000256" key="4">
    <source>
        <dbReference type="ARBA" id="ARBA00023040"/>
    </source>
</evidence>
<comment type="subcellular location">
    <subcellularLocation>
        <location evidence="1">Membrane</location>
        <topology evidence="1">Multi-pass membrane protein</topology>
    </subcellularLocation>
</comment>
<dbReference type="InterPro" id="IPR017452">
    <property type="entry name" value="GPCR_Rhodpsn_7TM"/>
</dbReference>
<dbReference type="EMBL" id="QEAP01000640">
    <property type="protein sequence ID" value="TPX62749.1"/>
    <property type="molecule type" value="Genomic_DNA"/>
</dbReference>
<reference evidence="10 11" key="1">
    <citation type="journal article" date="2019" name="Sci. Rep.">
        <title>Comparative genomics of chytrid fungi reveal insights into the obligate biotrophic and pathogenic lifestyle of Synchytrium endobioticum.</title>
        <authorList>
            <person name="van de Vossenberg B.T.L.H."/>
            <person name="Warris S."/>
            <person name="Nguyen H.D.T."/>
            <person name="van Gent-Pelzer M.P.E."/>
            <person name="Joly D.L."/>
            <person name="van de Geest H.C."/>
            <person name="Bonants P.J.M."/>
            <person name="Smith D.S."/>
            <person name="Levesque C.A."/>
            <person name="van der Lee T.A.J."/>
        </authorList>
    </citation>
    <scope>NUCLEOTIDE SEQUENCE [LARGE SCALE GENOMIC DNA]</scope>
    <source>
        <strain evidence="10 11">CBS 675.73</strain>
    </source>
</reference>
<dbReference type="SUPFAM" id="SSF81321">
    <property type="entry name" value="Family A G protein-coupled receptor-like"/>
    <property type="match status" value="1"/>
</dbReference>
<evidence type="ECO:0000256" key="3">
    <source>
        <dbReference type="ARBA" id="ARBA00022989"/>
    </source>
</evidence>
<comment type="caution">
    <text evidence="10">The sequence shown here is derived from an EMBL/GenBank/DDBJ whole genome shotgun (WGS) entry which is preliminary data.</text>
</comment>
<proteinExistence type="predicted"/>
<keyword evidence="4" id="KW-0297">G-protein coupled receptor</keyword>
<evidence type="ECO:0000259" key="9">
    <source>
        <dbReference type="PROSITE" id="PS50262"/>
    </source>
</evidence>
<feature type="transmembrane region" description="Helical" evidence="8">
    <location>
        <begin position="86"/>
        <end position="107"/>
    </location>
</feature>
<feature type="transmembrane region" description="Helical" evidence="8">
    <location>
        <begin position="45"/>
        <end position="66"/>
    </location>
</feature>
<evidence type="ECO:0000256" key="6">
    <source>
        <dbReference type="ARBA" id="ARBA00023170"/>
    </source>
</evidence>
<keyword evidence="3 8" id="KW-1133">Transmembrane helix</keyword>
<protein>
    <recommendedName>
        <fullName evidence="9">G-protein coupled receptors family 1 profile domain-containing protein</fullName>
    </recommendedName>
</protein>
<dbReference type="PANTHER" id="PTHR24240">
    <property type="entry name" value="OPSIN"/>
    <property type="match status" value="1"/>
</dbReference>
<dbReference type="AlphaFoldDB" id="A0A507EEV9"/>
<feature type="transmembrane region" description="Helical" evidence="8">
    <location>
        <begin position="12"/>
        <end position="33"/>
    </location>
</feature>
<evidence type="ECO:0000256" key="5">
    <source>
        <dbReference type="ARBA" id="ARBA00023136"/>
    </source>
</evidence>
<dbReference type="InterPro" id="IPR000276">
    <property type="entry name" value="GPCR_Rhodpsn"/>
</dbReference>
<keyword evidence="6" id="KW-0675">Receptor</keyword>
<name>A0A507EEV9_9FUNG</name>